<protein>
    <submittedName>
        <fullName evidence="2">Uncharacterized protein</fullName>
    </submittedName>
</protein>
<feature type="compositionally biased region" description="Basic and acidic residues" evidence="1">
    <location>
        <begin position="1"/>
        <end position="10"/>
    </location>
</feature>
<keyword evidence="3" id="KW-1185">Reference proteome</keyword>
<evidence type="ECO:0000256" key="1">
    <source>
        <dbReference type="SAM" id="MobiDB-lite"/>
    </source>
</evidence>
<accession>A0ABR2WYF5</accession>
<sequence length="84" mass="9299">MRHQVFKEDTGNVSPQIPIFPSNSSTPMEAQNRTSDNAQQVDIVATVQDTNTVSETNQISDLSHPQATTTTNEVHDANHVIHHH</sequence>
<feature type="region of interest" description="Disordered" evidence="1">
    <location>
        <begin position="1"/>
        <end position="39"/>
    </location>
</feature>
<feature type="compositionally biased region" description="Basic and acidic residues" evidence="1">
    <location>
        <begin position="73"/>
        <end position="84"/>
    </location>
</feature>
<organism evidence="2 3">
    <name type="scientific">Basidiobolus ranarum</name>
    <dbReference type="NCBI Taxonomy" id="34480"/>
    <lineage>
        <taxon>Eukaryota</taxon>
        <taxon>Fungi</taxon>
        <taxon>Fungi incertae sedis</taxon>
        <taxon>Zoopagomycota</taxon>
        <taxon>Entomophthoromycotina</taxon>
        <taxon>Basidiobolomycetes</taxon>
        <taxon>Basidiobolales</taxon>
        <taxon>Basidiobolaceae</taxon>
        <taxon>Basidiobolus</taxon>
    </lineage>
</organism>
<comment type="caution">
    <text evidence="2">The sequence shown here is derived from an EMBL/GenBank/DDBJ whole genome shotgun (WGS) entry which is preliminary data.</text>
</comment>
<dbReference type="Proteomes" id="UP001479436">
    <property type="component" value="Unassembled WGS sequence"/>
</dbReference>
<feature type="region of interest" description="Disordered" evidence="1">
    <location>
        <begin position="56"/>
        <end position="84"/>
    </location>
</feature>
<feature type="compositionally biased region" description="Polar residues" evidence="1">
    <location>
        <begin position="56"/>
        <end position="72"/>
    </location>
</feature>
<reference evidence="2 3" key="1">
    <citation type="submission" date="2023-04" db="EMBL/GenBank/DDBJ databases">
        <title>Genome of Basidiobolus ranarum AG-B5.</title>
        <authorList>
            <person name="Stajich J.E."/>
            <person name="Carter-House D."/>
            <person name="Gryganskyi A."/>
        </authorList>
    </citation>
    <scope>NUCLEOTIDE SEQUENCE [LARGE SCALE GENOMIC DNA]</scope>
    <source>
        <strain evidence="2 3">AG-B5</strain>
    </source>
</reference>
<proteinExistence type="predicted"/>
<gene>
    <name evidence="2" type="ORF">K7432_004379</name>
</gene>
<evidence type="ECO:0000313" key="3">
    <source>
        <dbReference type="Proteomes" id="UP001479436"/>
    </source>
</evidence>
<dbReference type="EMBL" id="JASJQH010000150">
    <property type="protein sequence ID" value="KAK9766495.1"/>
    <property type="molecule type" value="Genomic_DNA"/>
</dbReference>
<feature type="compositionally biased region" description="Polar residues" evidence="1">
    <location>
        <begin position="11"/>
        <end position="39"/>
    </location>
</feature>
<name>A0ABR2WYF5_9FUNG</name>
<evidence type="ECO:0000313" key="2">
    <source>
        <dbReference type="EMBL" id="KAK9766495.1"/>
    </source>
</evidence>